<dbReference type="PANTHER" id="PTHR33516:SF2">
    <property type="entry name" value="LEXA REPRESSOR-RELATED"/>
    <property type="match status" value="1"/>
</dbReference>
<dbReference type="Pfam" id="PF00717">
    <property type="entry name" value="Peptidase_S24"/>
    <property type="match status" value="1"/>
</dbReference>
<evidence type="ECO:0000256" key="2">
    <source>
        <dbReference type="ARBA" id="ARBA00022763"/>
    </source>
</evidence>
<dbReference type="Proteomes" id="UP000216454">
    <property type="component" value="Unassembled WGS sequence"/>
</dbReference>
<evidence type="ECO:0000256" key="8">
    <source>
        <dbReference type="SAM" id="MobiDB-lite"/>
    </source>
</evidence>
<dbReference type="SUPFAM" id="SSF51306">
    <property type="entry name" value="LexA/Signal peptidase"/>
    <property type="match status" value="1"/>
</dbReference>
<comment type="caution">
    <text evidence="10">The sequence shown here is derived from an EMBL/GenBank/DDBJ whole genome shotgun (WGS) entry which is preliminary data.</text>
</comment>
<dbReference type="GO" id="GO:0009432">
    <property type="term" value="P:SOS response"/>
    <property type="evidence" value="ECO:0007669"/>
    <property type="project" value="UniProtKB-KW"/>
</dbReference>
<keyword evidence="4 7" id="KW-0068">Autocatalytic cleavage</keyword>
<dbReference type="EMBL" id="MWWQ01000006">
    <property type="protein sequence ID" value="OZG51917.1"/>
    <property type="molecule type" value="Genomic_DNA"/>
</dbReference>
<gene>
    <name evidence="10" type="ORF">PSSU_0700</name>
</gene>
<dbReference type="GO" id="GO:0006355">
    <property type="term" value="P:regulation of DNA-templated transcription"/>
    <property type="evidence" value="ECO:0007669"/>
    <property type="project" value="InterPro"/>
</dbReference>
<name>A0A261EYK3_9BIFI</name>
<feature type="domain" description="Peptidase S24/S26A/S26B/S26C" evidence="9">
    <location>
        <begin position="47"/>
        <end position="154"/>
    </location>
</feature>
<evidence type="ECO:0000256" key="4">
    <source>
        <dbReference type="ARBA" id="ARBA00022813"/>
    </source>
</evidence>
<dbReference type="NCBIfam" id="NF007621">
    <property type="entry name" value="PRK10276.1"/>
    <property type="match status" value="1"/>
</dbReference>
<dbReference type="InterPro" id="IPR036286">
    <property type="entry name" value="LexA/Signal_pep-like_sf"/>
</dbReference>
<dbReference type="GO" id="GO:0016787">
    <property type="term" value="F:hydrolase activity"/>
    <property type="evidence" value="ECO:0007669"/>
    <property type="project" value="UniProtKB-KW"/>
</dbReference>
<evidence type="ECO:0000256" key="6">
    <source>
        <dbReference type="ARBA" id="ARBA00023236"/>
    </source>
</evidence>
<dbReference type="PANTHER" id="PTHR33516">
    <property type="entry name" value="LEXA REPRESSOR"/>
    <property type="match status" value="1"/>
</dbReference>
<sequence>MSDSACSNDSAHRNGSVCLGSSTETRSVRGLPRPLSPAPRPIPHALEAVHAGFPSVAQDYFNGDFSLDENLIAHPDTTFAVTVAGDSMTGCGIFDGDILLVDRSLTPQNHDVVIAAVNGELTVKRLLIRADGMSVLHPENPSYPDIALPRADDIDGDADGTCMWGVVIGNYHWQCSRAHFKV</sequence>
<feature type="region of interest" description="Disordered" evidence="8">
    <location>
        <begin position="1"/>
        <end position="39"/>
    </location>
</feature>
<dbReference type="InterPro" id="IPR006197">
    <property type="entry name" value="Peptidase_S24_LexA"/>
</dbReference>
<dbReference type="GO" id="GO:0003677">
    <property type="term" value="F:DNA binding"/>
    <property type="evidence" value="ECO:0007669"/>
    <property type="project" value="InterPro"/>
</dbReference>
<evidence type="ECO:0000313" key="11">
    <source>
        <dbReference type="Proteomes" id="UP000216454"/>
    </source>
</evidence>
<comment type="similarity">
    <text evidence="1 7">Belongs to the peptidase S24 family.</text>
</comment>
<dbReference type="OrthoDB" id="9787787at2"/>
<dbReference type="AlphaFoldDB" id="A0A261EYK3"/>
<dbReference type="RefSeq" id="WP_094691021.1">
    <property type="nucleotide sequence ID" value="NZ_MWWQ01000006.1"/>
</dbReference>
<evidence type="ECO:0000256" key="3">
    <source>
        <dbReference type="ARBA" id="ARBA00022801"/>
    </source>
</evidence>
<dbReference type="PRINTS" id="PR00726">
    <property type="entry name" value="LEXASERPTASE"/>
</dbReference>
<keyword evidence="6" id="KW-0742">SOS response</keyword>
<organism evidence="10 11">
    <name type="scientific">Pseudoscardovia suis</name>
    <dbReference type="NCBI Taxonomy" id="987063"/>
    <lineage>
        <taxon>Bacteria</taxon>
        <taxon>Bacillati</taxon>
        <taxon>Actinomycetota</taxon>
        <taxon>Actinomycetes</taxon>
        <taxon>Bifidobacteriales</taxon>
        <taxon>Bifidobacteriaceae</taxon>
        <taxon>Pseudoscardovia</taxon>
    </lineage>
</organism>
<keyword evidence="2" id="KW-0227">DNA damage</keyword>
<keyword evidence="3 7" id="KW-0378">Hydrolase</keyword>
<dbReference type="InterPro" id="IPR039418">
    <property type="entry name" value="LexA-like"/>
</dbReference>
<proteinExistence type="inferred from homology"/>
<evidence type="ECO:0000256" key="1">
    <source>
        <dbReference type="ARBA" id="ARBA00007484"/>
    </source>
</evidence>
<dbReference type="Gene3D" id="2.10.109.10">
    <property type="entry name" value="Umud Fragment, subunit A"/>
    <property type="match status" value="1"/>
</dbReference>
<accession>A0A261EYK3</accession>
<evidence type="ECO:0000256" key="5">
    <source>
        <dbReference type="ARBA" id="ARBA00023204"/>
    </source>
</evidence>
<keyword evidence="5" id="KW-0234">DNA repair</keyword>
<dbReference type="CDD" id="cd06529">
    <property type="entry name" value="S24_LexA-like"/>
    <property type="match status" value="1"/>
</dbReference>
<keyword evidence="11" id="KW-1185">Reference proteome</keyword>
<dbReference type="InterPro" id="IPR050077">
    <property type="entry name" value="LexA_repressor"/>
</dbReference>
<protein>
    <submittedName>
        <fullName evidence="10">Peptidase S24</fullName>
    </submittedName>
</protein>
<evidence type="ECO:0000259" key="9">
    <source>
        <dbReference type="Pfam" id="PF00717"/>
    </source>
</evidence>
<dbReference type="InterPro" id="IPR015927">
    <property type="entry name" value="Peptidase_S24_S26A/B/C"/>
</dbReference>
<dbReference type="GO" id="GO:0006281">
    <property type="term" value="P:DNA repair"/>
    <property type="evidence" value="ECO:0007669"/>
    <property type="project" value="UniProtKB-KW"/>
</dbReference>
<reference evidence="10 11" key="1">
    <citation type="journal article" date="2017" name="BMC Genomics">
        <title>Comparative genomic and phylogenomic analyses of the Bifidobacteriaceae family.</title>
        <authorList>
            <person name="Lugli G.A."/>
            <person name="Milani C."/>
            <person name="Turroni F."/>
            <person name="Duranti S."/>
            <person name="Mancabelli L."/>
            <person name="Mangifesta M."/>
            <person name="Ferrario C."/>
            <person name="Modesto M."/>
            <person name="Mattarelli P."/>
            <person name="Jiri K."/>
            <person name="van Sinderen D."/>
            <person name="Ventura M."/>
        </authorList>
    </citation>
    <scope>NUCLEOTIDE SEQUENCE [LARGE SCALE GENOMIC DNA]</scope>
    <source>
        <strain evidence="10 11">DSM 24744</strain>
    </source>
</reference>
<evidence type="ECO:0000313" key="10">
    <source>
        <dbReference type="EMBL" id="OZG51917.1"/>
    </source>
</evidence>
<evidence type="ECO:0000256" key="7">
    <source>
        <dbReference type="RuleBase" id="RU003991"/>
    </source>
</evidence>